<proteinExistence type="predicted"/>
<keyword evidence="2" id="KW-0812">Transmembrane</keyword>
<reference evidence="3" key="1">
    <citation type="submission" date="2023-08" db="EMBL/GenBank/DDBJ databases">
        <title>The Comparative Genomic Analysis of Yersiniaceae from Polar Regions.</title>
        <authorList>
            <person name="Goncharov A."/>
            <person name="Aslanov B."/>
            <person name="Kolodzhieva V."/>
            <person name="Azarov D."/>
            <person name="Mochov A."/>
            <person name="Lebedeva E."/>
        </authorList>
    </citation>
    <scope>NUCLEOTIDE SEQUENCE</scope>
    <source>
        <strain evidence="3">Vf</strain>
    </source>
</reference>
<accession>A0AAJ2DDJ8</accession>
<sequence length="112" mass="12583">MVTDQISPFTARKQGRQKTKERTAPAAPFFSLPLQGGLIIFLSGLLPGHLSFLIIFFRHRWYCSWLARNQINGSLDTFGFQALPGRHPYSANPAKTCRASFAEPRIKSGFRA</sequence>
<feature type="region of interest" description="Disordered" evidence="1">
    <location>
        <begin position="1"/>
        <end position="24"/>
    </location>
</feature>
<keyword evidence="2" id="KW-1133">Transmembrane helix</keyword>
<dbReference type="EMBL" id="JAVIGA010000023">
    <property type="protein sequence ID" value="MDQ9128500.1"/>
    <property type="molecule type" value="Genomic_DNA"/>
</dbReference>
<comment type="caution">
    <text evidence="3">The sequence shown here is derived from an EMBL/GenBank/DDBJ whole genome shotgun (WGS) entry which is preliminary data.</text>
</comment>
<evidence type="ECO:0000313" key="3">
    <source>
        <dbReference type="EMBL" id="MDQ9128500.1"/>
    </source>
</evidence>
<dbReference type="RefSeq" id="WP_309048035.1">
    <property type="nucleotide sequence ID" value="NZ_JAVIGA010000023.1"/>
</dbReference>
<name>A0AAJ2DDJ8_SERFO</name>
<organism evidence="3 4">
    <name type="scientific">Serratia fonticola</name>
    <dbReference type="NCBI Taxonomy" id="47917"/>
    <lineage>
        <taxon>Bacteria</taxon>
        <taxon>Pseudomonadati</taxon>
        <taxon>Pseudomonadota</taxon>
        <taxon>Gammaproteobacteria</taxon>
        <taxon>Enterobacterales</taxon>
        <taxon>Yersiniaceae</taxon>
        <taxon>Serratia</taxon>
    </lineage>
</organism>
<evidence type="ECO:0000256" key="2">
    <source>
        <dbReference type="SAM" id="Phobius"/>
    </source>
</evidence>
<feature type="transmembrane region" description="Helical" evidence="2">
    <location>
        <begin position="38"/>
        <end position="57"/>
    </location>
</feature>
<gene>
    <name evidence="3" type="ORF">RDT67_18955</name>
</gene>
<evidence type="ECO:0000313" key="4">
    <source>
        <dbReference type="Proteomes" id="UP001224622"/>
    </source>
</evidence>
<keyword evidence="2" id="KW-0472">Membrane</keyword>
<dbReference type="AlphaFoldDB" id="A0AAJ2DDJ8"/>
<dbReference type="Proteomes" id="UP001224622">
    <property type="component" value="Unassembled WGS sequence"/>
</dbReference>
<protein>
    <submittedName>
        <fullName evidence="3">Uncharacterized protein</fullName>
    </submittedName>
</protein>
<evidence type="ECO:0000256" key="1">
    <source>
        <dbReference type="SAM" id="MobiDB-lite"/>
    </source>
</evidence>